<gene>
    <name evidence="2" type="ORF">GCM10025751_21750</name>
</gene>
<comment type="caution">
    <text evidence="2">The sequence shown here is derived from an EMBL/GenBank/DDBJ whole genome shotgun (WGS) entry which is preliminary data.</text>
</comment>
<feature type="compositionally biased region" description="Polar residues" evidence="1">
    <location>
        <begin position="1"/>
        <end position="10"/>
    </location>
</feature>
<proteinExistence type="predicted"/>
<dbReference type="RefSeq" id="WP_227777224.1">
    <property type="nucleotide sequence ID" value="NZ_BAABKX010000004.1"/>
</dbReference>
<name>A0AAV3UGQ3_9EURY</name>
<organism evidence="2 3">
    <name type="scientific">Haladaptatus pallidirubidus</name>
    <dbReference type="NCBI Taxonomy" id="1008152"/>
    <lineage>
        <taxon>Archaea</taxon>
        <taxon>Methanobacteriati</taxon>
        <taxon>Methanobacteriota</taxon>
        <taxon>Stenosarchaea group</taxon>
        <taxon>Halobacteria</taxon>
        <taxon>Halobacteriales</taxon>
        <taxon>Haladaptataceae</taxon>
        <taxon>Haladaptatus</taxon>
    </lineage>
</organism>
<dbReference type="EMBL" id="BAABKX010000004">
    <property type="protein sequence ID" value="GAA5049211.1"/>
    <property type="molecule type" value="Genomic_DNA"/>
</dbReference>
<evidence type="ECO:0000256" key="1">
    <source>
        <dbReference type="SAM" id="MobiDB-lite"/>
    </source>
</evidence>
<feature type="region of interest" description="Disordered" evidence="1">
    <location>
        <begin position="1"/>
        <end position="21"/>
    </location>
</feature>
<dbReference type="AlphaFoldDB" id="A0AAV3UGQ3"/>
<sequence length="108" mass="11942">MASDSSQVTEVVQFESDDPEAASDDIADFINEKYDFDVTVETEQKGFIEPISTTIIISVVGSAVTVLITELAKELGREAAKEIADYIREKHLKKEKSDVAGFNFQSNH</sequence>
<keyword evidence="3" id="KW-1185">Reference proteome</keyword>
<protein>
    <submittedName>
        <fullName evidence="2">Uncharacterized protein</fullName>
    </submittedName>
</protein>
<evidence type="ECO:0000313" key="3">
    <source>
        <dbReference type="Proteomes" id="UP001501729"/>
    </source>
</evidence>
<accession>A0AAV3UGQ3</accession>
<evidence type="ECO:0000313" key="2">
    <source>
        <dbReference type="EMBL" id="GAA5049211.1"/>
    </source>
</evidence>
<dbReference type="GeneID" id="68615933"/>
<dbReference type="Proteomes" id="UP001501729">
    <property type="component" value="Unassembled WGS sequence"/>
</dbReference>
<reference evidence="2 3" key="1">
    <citation type="journal article" date="2019" name="Int. J. Syst. Evol. Microbiol.">
        <title>The Global Catalogue of Microorganisms (GCM) 10K type strain sequencing project: providing services to taxonomists for standard genome sequencing and annotation.</title>
        <authorList>
            <consortium name="The Broad Institute Genomics Platform"/>
            <consortium name="The Broad Institute Genome Sequencing Center for Infectious Disease"/>
            <person name="Wu L."/>
            <person name="Ma J."/>
        </authorList>
    </citation>
    <scope>NUCLEOTIDE SEQUENCE [LARGE SCALE GENOMIC DNA]</scope>
    <source>
        <strain evidence="2 3">JCM 17504</strain>
    </source>
</reference>